<name>A0AAE3H8F7_9BACT</name>
<dbReference type="Proteomes" id="UP001204144">
    <property type="component" value="Unassembled WGS sequence"/>
</dbReference>
<dbReference type="RefSeq" id="WP_255039862.1">
    <property type="nucleotide sequence ID" value="NZ_RJUF01000195.1"/>
</dbReference>
<protein>
    <submittedName>
        <fullName evidence="1">Uncharacterized protein</fullName>
    </submittedName>
</protein>
<keyword evidence="2" id="KW-1185">Reference proteome</keyword>
<evidence type="ECO:0000313" key="2">
    <source>
        <dbReference type="Proteomes" id="UP001204144"/>
    </source>
</evidence>
<comment type="caution">
    <text evidence="1">The sequence shown here is derived from an EMBL/GenBank/DDBJ whole genome shotgun (WGS) entry which is preliminary data.</text>
</comment>
<gene>
    <name evidence="1" type="ORF">EGI31_24720</name>
</gene>
<proteinExistence type="predicted"/>
<reference evidence="1 2" key="1">
    <citation type="submission" date="2018-11" db="EMBL/GenBank/DDBJ databases">
        <title>Novel bacteria species description.</title>
        <authorList>
            <person name="Han J.-H."/>
        </authorList>
    </citation>
    <scope>NUCLEOTIDE SEQUENCE [LARGE SCALE GENOMIC DNA]</scope>
    <source>
        <strain evidence="1 2">KCTC23259</strain>
    </source>
</reference>
<organism evidence="1 2">
    <name type="scientific">Lacihabitans soyangensis</name>
    <dbReference type="NCBI Taxonomy" id="869394"/>
    <lineage>
        <taxon>Bacteria</taxon>
        <taxon>Pseudomonadati</taxon>
        <taxon>Bacteroidota</taxon>
        <taxon>Cytophagia</taxon>
        <taxon>Cytophagales</taxon>
        <taxon>Leadbetterellaceae</taxon>
        <taxon>Lacihabitans</taxon>
    </lineage>
</organism>
<dbReference type="AlphaFoldDB" id="A0AAE3H8F7"/>
<accession>A0AAE3H8F7</accession>
<sequence length="73" mass="8675">MESITIKPRNDSEKQFVMEFIKRTKLRSSLDQTQKARKKQEILDGISRSVEQINQHLRGEIELKTLEEFLDEL</sequence>
<evidence type="ECO:0000313" key="1">
    <source>
        <dbReference type="EMBL" id="MCP9766154.1"/>
    </source>
</evidence>
<dbReference type="EMBL" id="RJUF01000195">
    <property type="protein sequence ID" value="MCP9766154.1"/>
    <property type="molecule type" value="Genomic_DNA"/>
</dbReference>